<dbReference type="KEGG" id="pfla:Pflav_068330"/>
<proteinExistence type="predicted"/>
<evidence type="ECO:0008006" key="4">
    <source>
        <dbReference type="Google" id="ProtNLM"/>
    </source>
</evidence>
<gene>
    <name evidence="2" type="ORF">Pflav_068330</name>
</gene>
<evidence type="ECO:0000313" key="3">
    <source>
        <dbReference type="Proteomes" id="UP000502508"/>
    </source>
</evidence>
<sequence length="166" mass="18148">MTPVDWQYWRSSTVPIIGVVYDPAEDVIRWCNLSRLARARVIAGDESFDPGLQSDHQTEVSVTAVLDDDSFSAFIDYAARYLDATADAAYLLLVDPEDAISGAEASGTAGRSVGTTPGRRSSCATCCPRWKGRSFSLPSTCLRTPRRIQTSSGPARTGSRRLSRRR</sequence>
<dbReference type="AlphaFoldDB" id="A0A6F8Y315"/>
<protein>
    <recommendedName>
        <fullName evidence="4">DUF4365 domain-containing protein</fullName>
    </recommendedName>
</protein>
<organism evidence="2 3">
    <name type="scientific">Phytohabitans flavus</name>
    <dbReference type="NCBI Taxonomy" id="1076124"/>
    <lineage>
        <taxon>Bacteria</taxon>
        <taxon>Bacillati</taxon>
        <taxon>Actinomycetota</taxon>
        <taxon>Actinomycetes</taxon>
        <taxon>Micromonosporales</taxon>
        <taxon>Micromonosporaceae</taxon>
    </lineage>
</organism>
<feature type="region of interest" description="Disordered" evidence="1">
    <location>
        <begin position="146"/>
        <end position="166"/>
    </location>
</feature>
<evidence type="ECO:0000313" key="2">
    <source>
        <dbReference type="EMBL" id="BCB80423.1"/>
    </source>
</evidence>
<dbReference type="Proteomes" id="UP000502508">
    <property type="component" value="Chromosome"/>
</dbReference>
<accession>A0A6F8Y315</accession>
<reference evidence="2 3" key="2">
    <citation type="submission" date="2020-03" db="EMBL/GenBank/DDBJ databases">
        <authorList>
            <person name="Ichikawa N."/>
            <person name="Kimura A."/>
            <person name="Kitahashi Y."/>
            <person name="Uohara A."/>
        </authorList>
    </citation>
    <scope>NUCLEOTIDE SEQUENCE [LARGE SCALE GENOMIC DNA]</scope>
    <source>
        <strain evidence="2 3">NBRC 107702</strain>
    </source>
</reference>
<dbReference type="EMBL" id="AP022870">
    <property type="protein sequence ID" value="BCB80423.1"/>
    <property type="molecule type" value="Genomic_DNA"/>
</dbReference>
<reference evidence="2 3" key="1">
    <citation type="submission" date="2020-03" db="EMBL/GenBank/DDBJ databases">
        <title>Whole genome shotgun sequence of Phytohabitans flavus NBRC 107702.</title>
        <authorList>
            <person name="Komaki H."/>
            <person name="Tamura T."/>
        </authorList>
    </citation>
    <scope>NUCLEOTIDE SEQUENCE [LARGE SCALE GENOMIC DNA]</scope>
    <source>
        <strain evidence="2 3">NBRC 107702</strain>
    </source>
</reference>
<name>A0A6F8Y315_9ACTN</name>
<keyword evidence="3" id="KW-1185">Reference proteome</keyword>
<evidence type="ECO:0000256" key="1">
    <source>
        <dbReference type="SAM" id="MobiDB-lite"/>
    </source>
</evidence>